<dbReference type="InterPro" id="IPR040256">
    <property type="entry name" value="At4g02000-like"/>
</dbReference>
<gene>
    <name evidence="3" type="ORF">F3Y22_tig00110694pilonHSYRG00405</name>
</gene>
<dbReference type="PANTHER" id="PTHR31286:SF99">
    <property type="entry name" value="DUF4283 DOMAIN-CONTAINING PROTEIN"/>
    <property type="match status" value="1"/>
</dbReference>
<dbReference type="PANTHER" id="PTHR31286">
    <property type="entry name" value="GLYCINE-RICH CELL WALL STRUCTURAL PROTEIN 1.8-LIKE"/>
    <property type="match status" value="1"/>
</dbReference>
<keyword evidence="4" id="KW-1185">Reference proteome</keyword>
<evidence type="ECO:0000259" key="2">
    <source>
        <dbReference type="Pfam" id="PF14111"/>
    </source>
</evidence>
<evidence type="ECO:0000313" key="4">
    <source>
        <dbReference type="Proteomes" id="UP000436088"/>
    </source>
</evidence>
<feature type="domain" description="DUF4283" evidence="2">
    <location>
        <begin position="79"/>
        <end position="134"/>
    </location>
</feature>
<sequence length="375" mass="42198">MRSKKKIKASDSEGRDLEVRMEEDNQSDFTKDKAGLEKPSYRSMLIGKSLINGFPNYDEFGPIDKNDGLIMVGCKDSRPKKWMPKAEYELIDVGEGYFLIKFSSLNDLKFALEEGPWIIYGHYLTVRKWFANFHMSSTTIESTAVWVRFPGLPILAKHLCQRLKLMGDAPTRDGHEAVQKDLTGDLSGNGDSSMETIPKETKISGESVFGSWMIVHRCKPRKITKNQGDVIGKGIHQDKRIYKPHDACFIPPRPDDSGSIIPTSHGESSWGNMVMDVDESAGNKAFMRNTWDMIDIHKPSIFVVVEPRISVWDDQDVVVDVIRASPIHVPDGRRLRAALDGAEVVTTAAEAPVPVKRRRPRERKVPVTPFSRAFG</sequence>
<dbReference type="Proteomes" id="UP000436088">
    <property type="component" value="Unassembled WGS sequence"/>
</dbReference>
<dbReference type="AlphaFoldDB" id="A0A6A2ZVF3"/>
<evidence type="ECO:0000313" key="3">
    <source>
        <dbReference type="EMBL" id="KAE8695713.1"/>
    </source>
</evidence>
<feature type="compositionally biased region" description="Basic and acidic residues" evidence="1">
    <location>
        <begin position="8"/>
        <end position="33"/>
    </location>
</feature>
<name>A0A6A2ZVF3_HIBSY</name>
<accession>A0A6A2ZVF3</accession>
<dbReference type="InterPro" id="IPR025558">
    <property type="entry name" value="DUF4283"/>
</dbReference>
<feature type="region of interest" description="Disordered" evidence="1">
    <location>
        <begin position="1"/>
        <end position="33"/>
    </location>
</feature>
<proteinExistence type="predicted"/>
<dbReference type="EMBL" id="VEPZ02001077">
    <property type="protein sequence ID" value="KAE8695713.1"/>
    <property type="molecule type" value="Genomic_DNA"/>
</dbReference>
<protein>
    <recommendedName>
        <fullName evidence="2">DUF4283 domain-containing protein</fullName>
    </recommendedName>
</protein>
<dbReference type="Pfam" id="PF14111">
    <property type="entry name" value="DUF4283"/>
    <property type="match status" value="1"/>
</dbReference>
<reference evidence="3" key="1">
    <citation type="submission" date="2019-09" db="EMBL/GenBank/DDBJ databases">
        <title>Draft genome information of white flower Hibiscus syriacus.</title>
        <authorList>
            <person name="Kim Y.-M."/>
        </authorList>
    </citation>
    <scope>NUCLEOTIDE SEQUENCE [LARGE SCALE GENOMIC DNA]</scope>
    <source>
        <strain evidence="3">YM2019G1</strain>
    </source>
</reference>
<organism evidence="3 4">
    <name type="scientific">Hibiscus syriacus</name>
    <name type="common">Rose of Sharon</name>
    <dbReference type="NCBI Taxonomy" id="106335"/>
    <lineage>
        <taxon>Eukaryota</taxon>
        <taxon>Viridiplantae</taxon>
        <taxon>Streptophyta</taxon>
        <taxon>Embryophyta</taxon>
        <taxon>Tracheophyta</taxon>
        <taxon>Spermatophyta</taxon>
        <taxon>Magnoliopsida</taxon>
        <taxon>eudicotyledons</taxon>
        <taxon>Gunneridae</taxon>
        <taxon>Pentapetalae</taxon>
        <taxon>rosids</taxon>
        <taxon>malvids</taxon>
        <taxon>Malvales</taxon>
        <taxon>Malvaceae</taxon>
        <taxon>Malvoideae</taxon>
        <taxon>Hibiscus</taxon>
    </lineage>
</organism>
<evidence type="ECO:0000256" key="1">
    <source>
        <dbReference type="SAM" id="MobiDB-lite"/>
    </source>
</evidence>
<comment type="caution">
    <text evidence="3">The sequence shown here is derived from an EMBL/GenBank/DDBJ whole genome shotgun (WGS) entry which is preliminary data.</text>
</comment>